<evidence type="ECO:0000256" key="4">
    <source>
        <dbReference type="SAM" id="Phobius"/>
    </source>
</evidence>
<keyword evidence="7" id="KW-1185">Reference proteome</keyword>
<feature type="transmembrane region" description="Helical" evidence="4">
    <location>
        <begin position="307"/>
        <end position="329"/>
    </location>
</feature>
<sequence length="401" mass="40704">MTDPGARSNWLALAVTLAIQALASMAVLTAAVMAPVVAKALGVSPTYLGLYIAIVYVGAMVASLAAGAAVARFGAIRVSQAGLLLCAAGLLLCMLPSVWTFALGGLLIGLGYGPITPASSWLLALTTLPHRMSLVFSIKQTGVPVGGMLAGALVPTMLLLSGWQGALAAVAAANVLCALGAQPLRAQLDADREPGKPLKLGNLVQPIRVVLSQRPLATLAACSFVFSTAQLVLTGYLVTYLSQVMAYGLVTAGLALSVAQIGGIGGRIVWGYVADRGLGANRTLAALAFIMAASSLATALLNTGMPTLLVFAILFVFGASATGWNGVYLAEVARRAPPGMAGIATGGTLAITFLGVVLGPPVFGAVSAAMGSFRYGYAALTLPVLLCGIVLVRNRKERLAA</sequence>
<dbReference type="PANTHER" id="PTHR23527:SF1">
    <property type="entry name" value="BLL3282 PROTEIN"/>
    <property type="match status" value="1"/>
</dbReference>
<keyword evidence="1 4" id="KW-0812">Transmembrane</keyword>
<dbReference type="SUPFAM" id="SSF103473">
    <property type="entry name" value="MFS general substrate transporter"/>
    <property type="match status" value="1"/>
</dbReference>
<organism evidence="6 7">
    <name type="scientific">Caenimonas terrae</name>
    <dbReference type="NCBI Taxonomy" id="696074"/>
    <lineage>
        <taxon>Bacteria</taxon>
        <taxon>Pseudomonadati</taxon>
        <taxon>Pseudomonadota</taxon>
        <taxon>Betaproteobacteria</taxon>
        <taxon>Burkholderiales</taxon>
        <taxon>Comamonadaceae</taxon>
        <taxon>Caenimonas</taxon>
    </lineage>
</organism>
<keyword evidence="2 4" id="KW-1133">Transmembrane helix</keyword>
<dbReference type="PROSITE" id="PS50850">
    <property type="entry name" value="MFS"/>
    <property type="match status" value="1"/>
</dbReference>
<dbReference type="PANTHER" id="PTHR23527">
    <property type="entry name" value="BLL3282 PROTEIN"/>
    <property type="match status" value="1"/>
</dbReference>
<proteinExistence type="predicted"/>
<evidence type="ECO:0000259" key="5">
    <source>
        <dbReference type="PROSITE" id="PS50850"/>
    </source>
</evidence>
<reference evidence="7" key="1">
    <citation type="journal article" date="2019" name="Int. J. Syst. Evol. Microbiol.">
        <title>The Global Catalogue of Microorganisms (GCM) 10K type strain sequencing project: providing services to taxonomists for standard genome sequencing and annotation.</title>
        <authorList>
            <consortium name="The Broad Institute Genomics Platform"/>
            <consortium name="The Broad Institute Genome Sequencing Center for Infectious Disease"/>
            <person name="Wu L."/>
            <person name="Ma J."/>
        </authorList>
    </citation>
    <scope>NUCLEOTIDE SEQUENCE [LARGE SCALE GENOMIC DNA]</scope>
    <source>
        <strain evidence="7">CCUG 57401</strain>
    </source>
</reference>
<dbReference type="InterPro" id="IPR036259">
    <property type="entry name" value="MFS_trans_sf"/>
</dbReference>
<dbReference type="Pfam" id="PF07690">
    <property type="entry name" value="MFS_1"/>
    <property type="match status" value="1"/>
</dbReference>
<evidence type="ECO:0000256" key="1">
    <source>
        <dbReference type="ARBA" id="ARBA00022692"/>
    </source>
</evidence>
<feature type="transmembrane region" description="Helical" evidence="4">
    <location>
        <begin position="216"/>
        <end position="238"/>
    </location>
</feature>
<feature type="domain" description="Major facilitator superfamily (MFS) profile" evidence="5">
    <location>
        <begin position="9"/>
        <end position="396"/>
    </location>
</feature>
<keyword evidence="3 4" id="KW-0472">Membrane</keyword>
<evidence type="ECO:0000256" key="2">
    <source>
        <dbReference type="ARBA" id="ARBA00022989"/>
    </source>
</evidence>
<evidence type="ECO:0000256" key="3">
    <source>
        <dbReference type="ARBA" id="ARBA00023136"/>
    </source>
</evidence>
<comment type="caution">
    <text evidence="6">The sequence shown here is derived from an EMBL/GenBank/DDBJ whole genome shotgun (WGS) entry which is preliminary data.</text>
</comment>
<feature type="transmembrane region" description="Helical" evidence="4">
    <location>
        <begin position="83"/>
        <end position="102"/>
    </location>
</feature>
<feature type="transmembrane region" description="Helical" evidence="4">
    <location>
        <begin position="282"/>
        <end position="301"/>
    </location>
</feature>
<dbReference type="Gene3D" id="1.20.1250.20">
    <property type="entry name" value="MFS general substrate transporter like domains"/>
    <property type="match status" value="2"/>
</dbReference>
<dbReference type="InterPro" id="IPR020846">
    <property type="entry name" value="MFS_dom"/>
</dbReference>
<feature type="transmembrane region" description="Helical" evidence="4">
    <location>
        <begin position="141"/>
        <end position="160"/>
    </location>
</feature>
<name>A0ABW0NJK8_9BURK</name>
<dbReference type="InterPro" id="IPR052952">
    <property type="entry name" value="MFS-Transporter"/>
</dbReference>
<gene>
    <name evidence="6" type="ORF">ACFPOE_23605</name>
</gene>
<accession>A0ABW0NJK8</accession>
<feature type="transmembrane region" description="Helical" evidence="4">
    <location>
        <begin position="341"/>
        <end position="363"/>
    </location>
</feature>
<feature type="transmembrane region" description="Helical" evidence="4">
    <location>
        <begin position="50"/>
        <end position="71"/>
    </location>
</feature>
<feature type="transmembrane region" description="Helical" evidence="4">
    <location>
        <begin position="244"/>
        <end position="270"/>
    </location>
</feature>
<dbReference type="InterPro" id="IPR011701">
    <property type="entry name" value="MFS"/>
</dbReference>
<evidence type="ECO:0000313" key="7">
    <source>
        <dbReference type="Proteomes" id="UP001596037"/>
    </source>
</evidence>
<dbReference type="EMBL" id="JBHSMF010000015">
    <property type="protein sequence ID" value="MFC5500549.1"/>
    <property type="molecule type" value="Genomic_DNA"/>
</dbReference>
<dbReference type="RefSeq" id="WP_376852795.1">
    <property type="nucleotide sequence ID" value="NZ_JBHSMF010000015.1"/>
</dbReference>
<feature type="transmembrane region" description="Helical" evidence="4">
    <location>
        <begin position="375"/>
        <end position="392"/>
    </location>
</feature>
<evidence type="ECO:0000313" key="6">
    <source>
        <dbReference type="EMBL" id="MFC5500549.1"/>
    </source>
</evidence>
<dbReference type="Proteomes" id="UP001596037">
    <property type="component" value="Unassembled WGS sequence"/>
</dbReference>
<protein>
    <submittedName>
        <fullName evidence="6">MFS transporter</fullName>
    </submittedName>
</protein>